<keyword evidence="1" id="KW-1133">Transmembrane helix</keyword>
<feature type="transmembrane region" description="Helical" evidence="1">
    <location>
        <begin position="6"/>
        <end position="28"/>
    </location>
</feature>
<dbReference type="PANTHER" id="PTHR47148:SF1">
    <property type="entry name" value="CYTOCHROME C OXIDASE ASSEMBLY FACTOR 1 HOMOLOG"/>
    <property type="match status" value="1"/>
</dbReference>
<dbReference type="PANTHER" id="PTHR47148">
    <property type="entry name" value="CYTOCHROME C OXIDASE ASSEMBLY FACTOR 1 HOMOLOG"/>
    <property type="match status" value="1"/>
</dbReference>
<dbReference type="EMBL" id="GDRN01011998">
    <property type="protein sequence ID" value="JAI67881.1"/>
    <property type="molecule type" value="Transcribed_RNA"/>
</dbReference>
<evidence type="ECO:0000256" key="1">
    <source>
        <dbReference type="SAM" id="Phobius"/>
    </source>
</evidence>
<accession>A0A0P4X256</accession>
<dbReference type="GO" id="GO:0005743">
    <property type="term" value="C:mitochondrial inner membrane"/>
    <property type="evidence" value="ECO:0007669"/>
    <property type="project" value="TreeGrafter"/>
</dbReference>
<dbReference type="EMBL" id="GDRN01011999">
    <property type="protein sequence ID" value="JAI67880.1"/>
    <property type="molecule type" value="Transcribed_RNA"/>
</dbReference>
<protein>
    <recommendedName>
        <fullName evidence="3">Cytochrome oxidase complex assembly protein 1</fullName>
    </recommendedName>
</protein>
<reference evidence="2" key="1">
    <citation type="submission" date="2015-09" db="EMBL/GenBank/DDBJ databases">
        <title>Scylla olivacea transcriptome.</title>
        <authorList>
            <person name="Ikhwanuddin M."/>
        </authorList>
    </citation>
    <scope>NUCLEOTIDE SEQUENCE</scope>
</reference>
<dbReference type="Pfam" id="PF08695">
    <property type="entry name" value="Coa1"/>
    <property type="match status" value="1"/>
</dbReference>
<sequence>MVVLPSLPTLARTAAIGGFIVIGSAHYFRGRIQDGIKQSEYYQESLRIVRENRGVAHLMGEPIRDGRLDLGDNINNFCTGKEAQFQVPLKGTKQTGILYLWASRSDSIQPWCVDRLELSVEDQPGKRILLRKEHTSAEKQTFLDVSSVDPIGSHTDHHQP</sequence>
<proteinExistence type="predicted"/>
<name>A0A0P4X256_SCYOL</name>
<organism evidence="2">
    <name type="scientific">Scylla olivacea</name>
    <name type="common">Orange mud crab</name>
    <name type="synonym">Cancer olivacea</name>
    <dbReference type="NCBI Taxonomy" id="85551"/>
    <lineage>
        <taxon>Eukaryota</taxon>
        <taxon>Metazoa</taxon>
        <taxon>Ecdysozoa</taxon>
        <taxon>Arthropoda</taxon>
        <taxon>Crustacea</taxon>
        <taxon>Multicrustacea</taxon>
        <taxon>Malacostraca</taxon>
        <taxon>Eumalacostraca</taxon>
        <taxon>Eucarida</taxon>
        <taxon>Decapoda</taxon>
        <taxon>Pleocyemata</taxon>
        <taxon>Brachyura</taxon>
        <taxon>Eubrachyura</taxon>
        <taxon>Portunoidea</taxon>
        <taxon>Portunidae</taxon>
        <taxon>Portuninae</taxon>
        <taxon>Scylla</taxon>
    </lineage>
</organism>
<dbReference type="AlphaFoldDB" id="A0A0P4X256"/>
<keyword evidence="1" id="KW-0472">Membrane</keyword>
<keyword evidence="1" id="KW-0812">Transmembrane</keyword>
<evidence type="ECO:0008006" key="3">
    <source>
        <dbReference type="Google" id="ProtNLM"/>
    </source>
</evidence>
<dbReference type="GO" id="GO:0033617">
    <property type="term" value="P:mitochondrial respiratory chain complex IV assembly"/>
    <property type="evidence" value="ECO:0007669"/>
    <property type="project" value="TreeGrafter"/>
</dbReference>
<dbReference type="GO" id="GO:0032981">
    <property type="term" value="P:mitochondrial respiratory chain complex I assembly"/>
    <property type="evidence" value="ECO:0007669"/>
    <property type="project" value="TreeGrafter"/>
</dbReference>
<dbReference type="InterPro" id="IPR014807">
    <property type="entry name" value="Coa1"/>
</dbReference>
<evidence type="ECO:0000313" key="2">
    <source>
        <dbReference type="EMBL" id="JAI67881.1"/>
    </source>
</evidence>